<evidence type="ECO:0000256" key="2">
    <source>
        <dbReference type="ARBA" id="ARBA00001946"/>
    </source>
</evidence>
<dbReference type="Pfam" id="PF00293">
    <property type="entry name" value="NUDIX"/>
    <property type="match status" value="1"/>
</dbReference>
<dbReference type="PROSITE" id="PS01293">
    <property type="entry name" value="NUDIX_COA"/>
    <property type="match status" value="1"/>
</dbReference>
<dbReference type="InterPro" id="IPR015797">
    <property type="entry name" value="NUDIX_hydrolase-like_dom_sf"/>
</dbReference>
<evidence type="ECO:0000256" key="3">
    <source>
        <dbReference type="ARBA" id="ARBA00006506"/>
    </source>
</evidence>
<sequence length="249" mass="26261">MSGNRVPDWLRGVVERTPSDPHHLNPVVGRRAPDGAPVRDAAVLILFGGPAEADPLVRGGLPPDADILLTQRAATMRQHSGQVAFPGGAADPGDDGPIGTALREAEEETGLDPAGVRPLTVLPEIFVPPSGFDVTPVLAYWERPCPVGVVDPAEAARVVRVPLHTLIDPAHRFQVSHPAGYQGPAFTADGMLVWGFTAGILAALLAVSGWEVPWDTDDVRDLESALADAGQDWEGPATDTADGRPERAR</sequence>
<dbReference type="RefSeq" id="WP_072737314.1">
    <property type="nucleotide sequence ID" value="NZ_CP048813.1"/>
</dbReference>
<dbReference type="SUPFAM" id="SSF55811">
    <property type="entry name" value="Nudix"/>
    <property type="match status" value="1"/>
</dbReference>
<evidence type="ECO:0000256" key="1">
    <source>
        <dbReference type="ARBA" id="ARBA00001936"/>
    </source>
</evidence>
<dbReference type="GO" id="GO:0030145">
    <property type="term" value="F:manganese ion binding"/>
    <property type="evidence" value="ECO:0007669"/>
    <property type="project" value="InterPro"/>
</dbReference>
<proteinExistence type="inferred from homology"/>
<keyword evidence="6" id="KW-0460">Magnesium</keyword>
<dbReference type="AlphaFoldDB" id="A0A1G8IIX4"/>
<evidence type="ECO:0000256" key="6">
    <source>
        <dbReference type="ARBA" id="ARBA00022842"/>
    </source>
</evidence>
<dbReference type="GO" id="GO:0000287">
    <property type="term" value="F:magnesium ion binding"/>
    <property type="evidence" value="ECO:0007669"/>
    <property type="project" value="InterPro"/>
</dbReference>
<dbReference type="EMBL" id="FNDN01000005">
    <property type="protein sequence ID" value="SDI18747.1"/>
    <property type="molecule type" value="Genomic_DNA"/>
</dbReference>
<dbReference type="GO" id="GO:0009132">
    <property type="term" value="P:nucleoside diphosphate metabolic process"/>
    <property type="evidence" value="ECO:0007669"/>
    <property type="project" value="InterPro"/>
</dbReference>
<name>A0A1G8IIX4_9NOCA</name>
<accession>A0A1G8IIX4</accession>
<gene>
    <name evidence="8" type="ORF">SAMN05444695_105293</name>
</gene>
<comment type="cofactor">
    <cofactor evidence="2">
        <name>Mg(2+)</name>
        <dbReference type="ChEBI" id="CHEBI:18420"/>
    </cofactor>
</comment>
<evidence type="ECO:0000256" key="7">
    <source>
        <dbReference type="ARBA" id="ARBA00023211"/>
    </source>
</evidence>
<keyword evidence="4" id="KW-0479">Metal-binding</keyword>
<keyword evidence="5" id="KW-0378">Hydrolase</keyword>
<comment type="similarity">
    <text evidence="3">Belongs to the Nudix hydrolase family. PCD1 subfamily.</text>
</comment>
<dbReference type="GO" id="GO:0010945">
    <property type="term" value="F:coenzyme A diphosphatase activity"/>
    <property type="evidence" value="ECO:0007669"/>
    <property type="project" value="InterPro"/>
</dbReference>
<dbReference type="CDD" id="cd03426">
    <property type="entry name" value="NUDIX_CoAse_Nudt7"/>
    <property type="match status" value="1"/>
</dbReference>
<keyword evidence="9" id="KW-1185">Reference proteome</keyword>
<dbReference type="InterPro" id="IPR000059">
    <property type="entry name" value="NUDIX_hydrolase_NudL_CS"/>
</dbReference>
<dbReference type="Proteomes" id="UP000183263">
    <property type="component" value="Unassembled WGS sequence"/>
</dbReference>
<comment type="cofactor">
    <cofactor evidence="1">
        <name>Mn(2+)</name>
        <dbReference type="ChEBI" id="CHEBI:29035"/>
    </cofactor>
</comment>
<dbReference type="PROSITE" id="PS51462">
    <property type="entry name" value="NUDIX"/>
    <property type="match status" value="1"/>
</dbReference>
<dbReference type="PANTHER" id="PTHR12992">
    <property type="entry name" value="NUDIX HYDROLASE"/>
    <property type="match status" value="1"/>
</dbReference>
<dbReference type="InterPro" id="IPR045121">
    <property type="entry name" value="CoAse"/>
</dbReference>
<reference evidence="8 9" key="1">
    <citation type="submission" date="2016-10" db="EMBL/GenBank/DDBJ databases">
        <authorList>
            <person name="de Groot N.N."/>
        </authorList>
    </citation>
    <scope>NUCLEOTIDE SEQUENCE [LARGE SCALE GENOMIC DNA]</scope>
    <source>
        <strain evidence="8 9">DSM 44892</strain>
    </source>
</reference>
<evidence type="ECO:0000256" key="5">
    <source>
        <dbReference type="ARBA" id="ARBA00022801"/>
    </source>
</evidence>
<dbReference type="Gene3D" id="3.90.79.10">
    <property type="entry name" value="Nucleoside Triphosphate Pyrophosphohydrolase"/>
    <property type="match status" value="1"/>
</dbReference>
<protein>
    <submittedName>
        <fullName evidence="8">NUDIX domain-containing protein</fullName>
    </submittedName>
</protein>
<dbReference type="InterPro" id="IPR000086">
    <property type="entry name" value="NUDIX_hydrolase_dom"/>
</dbReference>
<organism evidence="8 9">
    <name type="scientific">Rhodococcus triatomae</name>
    <dbReference type="NCBI Taxonomy" id="300028"/>
    <lineage>
        <taxon>Bacteria</taxon>
        <taxon>Bacillati</taxon>
        <taxon>Actinomycetota</taxon>
        <taxon>Actinomycetes</taxon>
        <taxon>Mycobacteriales</taxon>
        <taxon>Nocardiaceae</taxon>
        <taxon>Rhodococcus</taxon>
    </lineage>
</organism>
<dbReference type="PANTHER" id="PTHR12992:SF11">
    <property type="entry name" value="MITOCHONDRIAL COENZYME A DIPHOSPHATASE NUDT8"/>
    <property type="match status" value="1"/>
</dbReference>
<dbReference type="OrthoDB" id="9802805at2"/>
<evidence type="ECO:0000313" key="9">
    <source>
        <dbReference type="Proteomes" id="UP000183263"/>
    </source>
</evidence>
<keyword evidence="7" id="KW-0464">Manganese</keyword>
<evidence type="ECO:0000313" key="8">
    <source>
        <dbReference type="EMBL" id="SDI18747.1"/>
    </source>
</evidence>
<evidence type="ECO:0000256" key="4">
    <source>
        <dbReference type="ARBA" id="ARBA00022723"/>
    </source>
</evidence>